<evidence type="ECO:0000313" key="4">
    <source>
        <dbReference type="Proteomes" id="UP001526430"/>
    </source>
</evidence>
<dbReference type="Proteomes" id="UP001526430">
    <property type="component" value="Unassembled WGS sequence"/>
</dbReference>
<dbReference type="PANTHER" id="PTHR42928">
    <property type="entry name" value="TRICARBOXYLATE-BINDING PROTEIN"/>
    <property type="match status" value="1"/>
</dbReference>
<dbReference type="PIRSF" id="PIRSF017082">
    <property type="entry name" value="YflP"/>
    <property type="match status" value="1"/>
</dbReference>
<dbReference type="Pfam" id="PF03401">
    <property type="entry name" value="TctC"/>
    <property type="match status" value="1"/>
</dbReference>
<evidence type="ECO:0000313" key="3">
    <source>
        <dbReference type="EMBL" id="MCW8087915.1"/>
    </source>
</evidence>
<dbReference type="Gene3D" id="3.40.190.10">
    <property type="entry name" value="Periplasmic binding protein-like II"/>
    <property type="match status" value="1"/>
</dbReference>
<accession>A0ABT3P0H3</accession>
<protein>
    <submittedName>
        <fullName evidence="3">Tripartite tricarboxylate transporter substrate-binding protein</fullName>
    </submittedName>
</protein>
<comment type="similarity">
    <text evidence="1">Belongs to the UPF0065 (bug) family.</text>
</comment>
<dbReference type="Gene3D" id="3.40.190.150">
    <property type="entry name" value="Bordetella uptake gene, domain 1"/>
    <property type="match status" value="1"/>
</dbReference>
<dbReference type="RefSeq" id="WP_301592122.1">
    <property type="nucleotide sequence ID" value="NZ_JAPFQI010000023.1"/>
</dbReference>
<proteinExistence type="inferred from homology"/>
<reference evidence="3 4" key="1">
    <citation type="submission" date="2022-10" db="EMBL/GenBank/DDBJ databases">
        <title>Roseococcus glaciei nov., sp. nov., isolated from glacier.</title>
        <authorList>
            <person name="Liu Q."/>
            <person name="Xin Y.-H."/>
        </authorList>
    </citation>
    <scope>NUCLEOTIDE SEQUENCE [LARGE SCALE GENOMIC DNA]</scope>
    <source>
        <strain evidence="3 4">MDT2-1-1</strain>
    </source>
</reference>
<feature type="signal peptide" evidence="2">
    <location>
        <begin position="1"/>
        <end position="20"/>
    </location>
</feature>
<keyword evidence="2" id="KW-0732">Signal</keyword>
<keyword evidence="4" id="KW-1185">Reference proteome</keyword>
<dbReference type="InterPro" id="IPR042100">
    <property type="entry name" value="Bug_dom1"/>
</dbReference>
<dbReference type="InterPro" id="IPR005064">
    <property type="entry name" value="BUG"/>
</dbReference>
<name>A0ABT3P0H3_9PROT</name>
<organism evidence="3 4">
    <name type="scientific">Sabulicella glaciei</name>
    <dbReference type="NCBI Taxonomy" id="2984948"/>
    <lineage>
        <taxon>Bacteria</taxon>
        <taxon>Pseudomonadati</taxon>
        <taxon>Pseudomonadota</taxon>
        <taxon>Alphaproteobacteria</taxon>
        <taxon>Acetobacterales</taxon>
        <taxon>Acetobacteraceae</taxon>
        <taxon>Sabulicella</taxon>
    </lineage>
</organism>
<gene>
    <name evidence="3" type="ORF">OF850_20125</name>
</gene>
<dbReference type="EMBL" id="JAPFQI010000023">
    <property type="protein sequence ID" value="MCW8087915.1"/>
    <property type="molecule type" value="Genomic_DNA"/>
</dbReference>
<sequence length="322" mass="33873">MPLLVRRAALQAALALPALAARAQGRWPQRPVRLVVPYAPGGGTDVFARALAEGLRPALGQTVTVENRSGGNGVVGNEFVTRAEPDGSVFLVDSGSFSLNPHMVPNLSFSPLRDFTHVSLLSRFPLMMTVANNQPFGDVRALVAAAKAAPRSIGFGTSDAAISLAGNLFARLAGVEMVEVTYRGAAPMLNDLIAGHLPVGWNSTVAALPHIQAGRLRAFGVTMAERTALLPEVPTLQEAGVPGYEFAGWYGMAAPAGLDPAIAETMWSAIQAALQEPGIRGRLAAIGADLKPLGPAGFTALLREEDARWQQFRREGLLGRSG</sequence>
<dbReference type="PANTHER" id="PTHR42928:SF5">
    <property type="entry name" value="BLR1237 PROTEIN"/>
    <property type="match status" value="1"/>
</dbReference>
<dbReference type="SUPFAM" id="SSF53850">
    <property type="entry name" value="Periplasmic binding protein-like II"/>
    <property type="match status" value="1"/>
</dbReference>
<evidence type="ECO:0000256" key="2">
    <source>
        <dbReference type="SAM" id="SignalP"/>
    </source>
</evidence>
<feature type="chain" id="PRO_5047451438" evidence="2">
    <location>
        <begin position="21"/>
        <end position="322"/>
    </location>
</feature>
<evidence type="ECO:0000256" key="1">
    <source>
        <dbReference type="ARBA" id="ARBA00006987"/>
    </source>
</evidence>
<comment type="caution">
    <text evidence="3">The sequence shown here is derived from an EMBL/GenBank/DDBJ whole genome shotgun (WGS) entry which is preliminary data.</text>
</comment>